<feature type="domain" description="RdRp catalytic" evidence="10">
    <location>
        <begin position="244"/>
        <end position="370"/>
    </location>
</feature>
<dbReference type="GO" id="GO:0039694">
    <property type="term" value="P:viral RNA genome replication"/>
    <property type="evidence" value="ECO:0007669"/>
    <property type="project" value="InterPro"/>
</dbReference>
<evidence type="ECO:0000256" key="4">
    <source>
        <dbReference type="ARBA" id="ARBA00022695"/>
    </source>
</evidence>
<evidence type="ECO:0000256" key="9">
    <source>
        <dbReference type="PIRSR" id="PIRSR605093-1"/>
    </source>
</evidence>
<dbReference type="InterPro" id="IPR007096">
    <property type="entry name" value="RNA-dir_Rpol_cat_phage"/>
</dbReference>
<keyword evidence="5" id="KW-0547">Nucleotide-binding</keyword>
<evidence type="ECO:0000313" key="11">
    <source>
        <dbReference type="EMBL" id="QDH90111.1"/>
    </source>
</evidence>
<dbReference type="GO" id="GO:0003968">
    <property type="term" value="F:RNA-directed RNA polymerase activity"/>
    <property type="evidence" value="ECO:0007669"/>
    <property type="project" value="UniProtKB-KW"/>
</dbReference>
<dbReference type="EMBL" id="MN035273">
    <property type="protein sequence ID" value="QDH90111.1"/>
    <property type="molecule type" value="Genomic_RNA"/>
</dbReference>
<keyword evidence="9" id="KW-0479">Metal-binding</keyword>
<evidence type="ECO:0000256" key="3">
    <source>
        <dbReference type="ARBA" id="ARBA00022679"/>
    </source>
</evidence>
<comment type="catalytic activity">
    <reaction evidence="8">
        <text>RNA(n) + a ribonucleoside 5'-triphosphate = RNA(n+1) + diphosphate</text>
        <dbReference type="Rhea" id="RHEA:21248"/>
        <dbReference type="Rhea" id="RHEA-COMP:14527"/>
        <dbReference type="Rhea" id="RHEA-COMP:17342"/>
        <dbReference type="ChEBI" id="CHEBI:33019"/>
        <dbReference type="ChEBI" id="CHEBI:61557"/>
        <dbReference type="ChEBI" id="CHEBI:140395"/>
        <dbReference type="EC" id="2.7.7.48"/>
    </reaction>
</comment>
<evidence type="ECO:0000256" key="1">
    <source>
        <dbReference type="ARBA" id="ARBA00012494"/>
    </source>
</evidence>
<dbReference type="InterPro" id="IPR043502">
    <property type="entry name" value="DNA/RNA_pol_sf"/>
</dbReference>
<keyword evidence="2 11" id="KW-0696">RNA-directed RNA polymerase</keyword>
<accession>A0A514D925</accession>
<evidence type="ECO:0000259" key="10">
    <source>
        <dbReference type="PROSITE" id="PS50522"/>
    </source>
</evidence>
<dbReference type="Pfam" id="PF03431">
    <property type="entry name" value="RNA_replicase_B"/>
    <property type="match status" value="1"/>
</dbReference>
<dbReference type="PROSITE" id="PS50522">
    <property type="entry name" value="RDRP_PHAGE"/>
    <property type="match status" value="1"/>
</dbReference>
<feature type="binding site" evidence="9">
    <location>
        <position position="259"/>
    </location>
    <ligand>
        <name>Mg(2+)</name>
        <dbReference type="ChEBI" id="CHEBI:18420"/>
        <label>2</label>
    </ligand>
</feature>
<dbReference type="GO" id="GO:0000166">
    <property type="term" value="F:nucleotide binding"/>
    <property type="evidence" value="ECO:0007669"/>
    <property type="project" value="UniProtKB-KW"/>
</dbReference>
<evidence type="ECO:0000256" key="2">
    <source>
        <dbReference type="ARBA" id="ARBA00022484"/>
    </source>
</evidence>
<evidence type="ECO:0000256" key="5">
    <source>
        <dbReference type="ARBA" id="ARBA00022741"/>
    </source>
</evidence>
<evidence type="ECO:0000256" key="7">
    <source>
        <dbReference type="ARBA" id="ARBA00030248"/>
    </source>
</evidence>
<protein>
    <recommendedName>
        <fullName evidence="1">RNA-directed RNA polymerase</fullName>
        <ecNumber evidence="1">2.7.7.48</ecNumber>
    </recommendedName>
    <alternativeName>
        <fullName evidence="7">RNA replicase beta chain</fullName>
    </alternativeName>
</protein>
<sequence>MKRTQRLGDAIELSVMEVLRKQLSPSISVDGALAYANYEIDPNVYSSVDQFKRDYAYISFLRKWKGFEANINPEWAAFSTWMASEKQCFRTNKRLELECSTGLFSVAPSVIVTAQRKIAQILGSLRPDLIAELCRFGNGATYDLRRGSTHAEKSCRPTVTFGAIPWVCRVLSGDDYLGSLVGPLDTLKVVEANRMVMVPKTVKTHRPIAAEPTLNSYVQQGFGRYIRMRLKQFGVDLGDQTINQDLARFAKDFSLTTIDLSSASDTLCTGLVKLLLPPEWYDALYSLRCQFTEFKGRRFALSKFSSMGNAFTFELESLIFYALISSAGSAGVFSVYGDDMIVHDDDYRSVLETLTWAGFILNERKSFSAGSRFYESCGRHYFDSQEVTPCYQKDVCKRPHDFVRLHNRLLRAGIRLNLREEFEVACKLVRERSRALFGSQSPGVGPLVEYDEYFIKEAYEWSDIRRDRVRIRSAVVLPLTSLYEEGFQHTAYLARKLRNPSFLNPDPRGQVSDNDGSKLLITEKYHWRSATS</sequence>
<dbReference type="GO" id="GO:0046872">
    <property type="term" value="F:metal ion binding"/>
    <property type="evidence" value="ECO:0007669"/>
    <property type="project" value="UniProtKB-KW"/>
</dbReference>
<organism evidence="11">
    <name type="scientific">Leviviridae sp</name>
    <dbReference type="NCBI Taxonomy" id="2027243"/>
    <lineage>
        <taxon>Viruses</taxon>
        <taxon>Riboviria</taxon>
        <taxon>Orthornavirae</taxon>
        <taxon>Lenarviricota</taxon>
        <taxon>Leviviricetes</taxon>
        <taxon>Norzivirales</taxon>
        <taxon>Fiersviridae</taxon>
    </lineage>
</organism>
<dbReference type="SUPFAM" id="SSF56672">
    <property type="entry name" value="DNA/RNA polymerases"/>
    <property type="match status" value="1"/>
</dbReference>
<dbReference type="InterPro" id="IPR005093">
    <property type="entry name" value="RNArep_beta"/>
</dbReference>
<gene>
    <name evidence="11" type="ORF">H2Rhizo33706_000001</name>
</gene>
<keyword evidence="6" id="KW-0693">Viral RNA replication</keyword>
<proteinExistence type="predicted"/>
<evidence type="ECO:0000256" key="6">
    <source>
        <dbReference type="ARBA" id="ARBA00022953"/>
    </source>
</evidence>
<reference evidence="11" key="1">
    <citation type="submission" date="2019-05" db="EMBL/GenBank/DDBJ databases">
        <title>Metatranscriptomic reconstruction reveals RNA viruses with the potential to shape carbon cycling in soil.</title>
        <authorList>
            <person name="Starr E.P."/>
            <person name="Nuccio E."/>
            <person name="Pett-Ridge J."/>
            <person name="Banfield J.F."/>
            <person name="Firestone M.K."/>
        </authorList>
    </citation>
    <scope>NUCLEOTIDE SEQUENCE</scope>
    <source>
        <strain evidence="11">H2_Rhizo_33_scaffold_706</strain>
    </source>
</reference>
<name>A0A514D925_9VIRU</name>
<dbReference type="EC" id="2.7.7.48" evidence="1"/>
<keyword evidence="3" id="KW-0808">Transferase</keyword>
<keyword evidence="9" id="KW-0460">Magnesium</keyword>
<evidence type="ECO:0000256" key="8">
    <source>
        <dbReference type="ARBA" id="ARBA00048744"/>
    </source>
</evidence>
<keyword evidence="4" id="KW-0548">Nucleotidyltransferase</keyword>
<feature type="binding site" evidence="9">
    <location>
        <position position="338"/>
    </location>
    <ligand>
        <name>Mg(2+)</name>
        <dbReference type="ChEBI" id="CHEBI:18420"/>
        <label>2</label>
    </ligand>
</feature>
<comment type="cofactor">
    <cofactor evidence="9">
        <name>Mg(2+)</name>
        <dbReference type="ChEBI" id="CHEBI:18420"/>
    </cofactor>
    <text evidence="9">Binds 2 Mg(2+) per subunit.</text>
</comment>
<feature type="binding site" evidence="9">
    <location>
        <position position="339"/>
    </location>
    <ligand>
        <name>Mg(2+)</name>
        <dbReference type="ChEBI" id="CHEBI:18420"/>
        <label>2</label>
    </ligand>
</feature>